<keyword evidence="4" id="KW-0862">Zinc</keyword>
<dbReference type="InterPro" id="IPR050134">
    <property type="entry name" value="NAD-dep_sirtuin_deacylases"/>
</dbReference>
<dbReference type="PANTHER" id="PTHR11085">
    <property type="entry name" value="NAD-DEPENDENT PROTEIN DEACYLASE SIRTUIN-5, MITOCHONDRIAL-RELATED"/>
    <property type="match status" value="1"/>
</dbReference>
<evidence type="ECO:0000313" key="7">
    <source>
        <dbReference type="Proteomes" id="UP000004095"/>
    </source>
</evidence>
<dbReference type="GO" id="GO:0046872">
    <property type="term" value="F:metal ion binding"/>
    <property type="evidence" value="ECO:0007669"/>
    <property type="project" value="UniProtKB-KW"/>
</dbReference>
<dbReference type="PROSITE" id="PS50305">
    <property type="entry name" value="SIRTUIN"/>
    <property type="match status" value="1"/>
</dbReference>
<dbReference type="InterPro" id="IPR026591">
    <property type="entry name" value="Sirtuin_cat_small_dom_sf"/>
</dbReference>
<sequence>MIPNSLQTFLKQFGESQQKALFLTGAGISAESGIPTFRGSEGYWTIGSKNYTPMEIATNYMFRQFPEKVWRWALHYFNNARHAQPNPGHQALATLEKRLGSQRFTLVTQNVDGLHLLAGNTPPNTYCIHGTLSHVRCDDCGEVHPFPQDLGYYTKNDIMPDEEWDKLACPECSELMRPHVLFFDEYYNEAYYKYESALEAAFHTDLLVVVGTTGATNLPLLIFETVLKAGKPIIAINLDNSTFTQTIDIYQQGWVLKGKSGEILPTLATFF</sequence>
<dbReference type="PANTHER" id="PTHR11085:SF4">
    <property type="entry name" value="NAD-DEPENDENT PROTEIN DEACYLASE"/>
    <property type="match status" value="1"/>
</dbReference>
<dbReference type="SUPFAM" id="SSF52467">
    <property type="entry name" value="DHS-like NAD/FAD-binding domain"/>
    <property type="match status" value="1"/>
</dbReference>
<dbReference type="GO" id="GO:0017136">
    <property type="term" value="F:histone deacetylase activity, NAD-dependent"/>
    <property type="evidence" value="ECO:0007669"/>
    <property type="project" value="TreeGrafter"/>
</dbReference>
<protein>
    <recommendedName>
        <fullName evidence="1">protein acetyllysine N-acetyltransferase</fullName>
        <ecNumber evidence="1">2.3.1.286</ecNumber>
    </recommendedName>
</protein>
<dbReference type="Gene3D" id="3.30.1600.10">
    <property type="entry name" value="SIR2/SIRT2 'Small Domain"/>
    <property type="match status" value="1"/>
</dbReference>
<dbReference type="GO" id="GO:0016787">
    <property type="term" value="F:hydrolase activity"/>
    <property type="evidence" value="ECO:0007669"/>
    <property type="project" value="UniProtKB-KW"/>
</dbReference>
<keyword evidence="7" id="KW-1185">Reference proteome</keyword>
<feature type="domain" description="Deacetylase sirtuin-type" evidence="5">
    <location>
        <begin position="1"/>
        <end position="271"/>
    </location>
</feature>
<evidence type="ECO:0000256" key="2">
    <source>
        <dbReference type="ARBA" id="ARBA00022679"/>
    </source>
</evidence>
<dbReference type="Gene3D" id="3.40.50.1220">
    <property type="entry name" value="TPP-binding domain"/>
    <property type="match status" value="1"/>
</dbReference>
<dbReference type="InterPro" id="IPR003000">
    <property type="entry name" value="Sirtuin"/>
</dbReference>
<evidence type="ECO:0000259" key="5">
    <source>
        <dbReference type="PROSITE" id="PS50305"/>
    </source>
</evidence>
<feature type="active site" description="Proton acceptor" evidence="4">
    <location>
        <position position="129"/>
    </location>
</feature>
<keyword evidence="2" id="KW-0808">Transferase</keyword>
<feature type="binding site" evidence="4">
    <location>
        <position position="169"/>
    </location>
    <ligand>
        <name>Zn(2+)</name>
        <dbReference type="ChEBI" id="CHEBI:29105"/>
    </ligand>
</feature>
<gene>
    <name evidence="6" type="ORF">M23134_05457</name>
</gene>
<dbReference type="Proteomes" id="UP000004095">
    <property type="component" value="Unassembled WGS sequence"/>
</dbReference>
<keyword evidence="3" id="KW-0520">NAD</keyword>
<keyword evidence="6" id="KW-0378">Hydrolase</keyword>
<evidence type="ECO:0000256" key="3">
    <source>
        <dbReference type="ARBA" id="ARBA00023027"/>
    </source>
</evidence>
<accession>A1ZHW7</accession>
<name>A1ZHW7_MICM2</name>
<dbReference type="eggNOG" id="COG0846">
    <property type="taxonomic scope" value="Bacteria"/>
</dbReference>
<dbReference type="RefSeq" id="WP_002695725.1">
    <property type="nucleotide sequence ID" value="NZ_AAWS01000008.1"/>
</dbReference>
<keyword evidence="4" id="KW-0479">Metal-binding</keyword>
<dbReference type="EMBL" id="AAWS01000008">
    <property type="protein sequence ID" value="EAY30124.1"/>
    <property type="molecule type" value="Genomic_DNA"/>
</dbReference>
<comment type="caution">
    <text evidence="6">The sequence shown here is derived from an EMBL/GenBank/DDBJ whole genome shotgun (WGS) entry which is preliminary data.</text>
</comment>
<proteinExistence type="predicted"/>
<evidence type="ECO:0000256" key="4">
    <source>
        <dbReference type="PROSITE-ProRule" id="PRU00236"/>
    </source>
</evidence>
<dbReference type="InterPro" id="IPR029035">
    <property type="entry name" value="DHS-like_NAD/FAD-binding_dom"/>
</dbReference>
<organism evidence="6 7">
    <name type="scientific">Microscilla marina ATCC 23134</name>
    <dbReference type="NCBI Taxonomy" id="313606"/>
    <lineage>
        <taxon>Bacteria</taxon>
        <taxon>Pseudomonadati</taxon>
        <taxon>Bacteroidota</taxon>
        <taxon>Cytophagia</taxon>
        <taxon>Cytophagales</taxon>
        <taxon>Microscillaceae</taxon>
        <taxon>Microscilla</taxon>
    </lineage>
</organism>
<reference evidence="6 7" key="1">
    <citation type="submission" date="2007-01" db="EMBL/GenBank/DDBJ databases">
        <authorList>
            <person name="Haygood M."/>
            <person name="Podell S."/>
            <person name="Anderson C."/>
            <person name="Hopkinson B."/>
            <person name="Roe K."/>
            <person name="Barbeau K."/>
            <person name="Gaasterland T."/>
            <person name="Ferriera S."/>
            <person name="Johnson J."/>
            <person name="Kravitz S."/>
            <person name="Beeson K."/>
            <person name="Sutton G."/>
            <person name="Rogers Y.-H."/>
            <person name="Friedman R."/>
            <person name="Frazier M."/>
            <person name="Venter J.C."/>
        </authorList>
    </citation>
    <scope>NUCLEOTIDE SEQUENCE [LARGE SCALE GENOMIC DNA]</scope>
    <source>
        <strain evidence="6 7">ATCC 23134</strain>
    </source>
</reference>
<dbReference type="GO" id="GO:0070403">
    <property type="term" value="F:NAD+ binding"/>
    <property type="evidence" value="ECO:0007669"/>
    <property type="project" value="InterPro"/>
</dbReference>
<evidence type="ECO:0000313" key="6">
    <source>
        <dbReference type="EMBL" id="EAY30124.1"/>
    </source>
</evidence>
<dbReference type="OrthoDB" id="9800582at2"/>
<dbReference type="Pfam" id="PF02146">
    <property type="entry name" value="SIR2"/>
    <property type="match status" value="1"/>
</dbReference>
<feature type="binding site" evidence="4">
    <location>
        <position position="137"/>
    </location>
    <ligand>
        <name>Zn(2+)</name>
        <dbReference type="ChEBI" id="CHEBI:29105"/>
    </ligand>
</feature>
<dbReference type="InterPro" id="IPR026590">
    <property type="entry name" value="Ssirtuin_cat_dom"/>
</dbReference>
<dbReference type="AlphaFoldDB" id="A1ZHW7"/>
<feature type="binding site" evidence="4">
    <location>
        <position position="172"/>
    </location>
    <ligand>
        <name>Zn(2+)</name>
        <dbReference type="ChEBI" id="CHEBI:29105"/>
    </ligand>
</feature>
<feature type="binding site" evidence="4">
    <location>
        <position position="140"/>
    </location>
    <ligand>
        <name>Zn(2+)</name>
        <dbReference type="ChEBI" id="CHEBI:29105"/>
    </ligand>
</feature>
<dbReference type="EC" id="2.3.1.286" evidence="1"/>
<evidence type="ECO:0000256" key="1">
    <source>
        <dbReference type="ARBA" id="ARBA00012928"/>
    </source>
</evidence>